<evidence type="ECO:0000313" key="1">
    <source>
        <dbReference type="EMBL" id="TWB75082.1"/>
    </source>
</evidence>
<protein>
    <recommendedName>
        <fullName evidence="3">Lipoprotein</fullName>
    </recommendedName>
</protein>
<reference evidence="1 2" key="1">
    <citation type="submission" date="2019-06" db="EMBL/GenBank/DDBJ databases">
        <title>Genomic Encyclopedia of Type Strains, Phase IV (KMG-V): Genome sequencing to study the core and pangenomes of soil and plant-associated prokaryotes.</title>
        <authorList>
            <person name="Whitman W."/>
        </authorList>
    </citation>
    <scope>NUCLEOTIDE SEQUENCE [LARGE SCALE GENOMIC DNA]</scope>
    <source>
        <strain evidence="1 2">BR 12005</strain>
    </source>
</reference>
<evidence type="ECO:0008006" key="3">
    <source>
        <dbReference type="Google" id="ProtNLM"/>
    </source>
</evidence>
<accession>A0A560JVC3</accession>
<dbReference type="EMBL" id="VITV01000004">
    <property type="protein sequence ID" value="TWB75082.1"/>
    <property type="molecule type" value="Genomic_DNA"/>
</dbReference>
<name>A0A560JVC3_9PROT</name>
<organism evidence="1 2">
    <name type="scientific">Nitrospirillum amazonense</name>
    <dbReference type="NCBI Taxonomy" id="28077"/>
    <lineage>
        <taxon>Bacteria</taxon>
        <taxon>Pseudomonadati</taxon>
        <taxon>Pseudomonadota</taxon>
        <taxon>Alphaproteobacteria</taxon>
        <taxon>Rhodospirillales</taxon>
        <taxon>Azospirillaceae</taxon>
        <taxon>Nitrospirillum</taxon>
    </lineage>
</organism>
<dbReference type="AlphaFoldDB" id="A0A560JVC3"/>
<dbReference type="RefSeq" id="WP_145610624.1">
    <property type="nucleotide sequence ID" value="NZ_VITV01000004.1"/>
</dbReference>
<gene>
    <name evidence="1" type="ORF">FBZ87_104180</name>
</gene>
<evidence type="ECO:0000313" key="2">
    <source>
        <dbReference type="Proteomes" id="UP000320516"/>
    </source>
</evidence>
<proteinExistence type="predicted"/>
<sequence>MLPGKMKTAITMAALLGICGCTSSSTSQSSKSPQYTAALTKLFVITNMGNGLRTTFGDETDDFITLTKASLDSCGVKAEFHTRDPLALKDTLPQQVAQFGPDAVLELSWSKDVSGRTTHVIDYTANLYDPKSRSVVWTATITLNQHYKAGAEMAGTLIGQMKKDALLGASCQAPKAS</sequence>
<dbReference type="Proteomes" id="UP000320516">
    <property type="component" value="Unassembled WGS sequence"/>
</dbReference>
<dbReference type="PROSITE" id="PS51257">
    <property type="entry name" value="PROKAR_LIPOPROTEIN"/>
    <property type="match status" value="1"/>
</dbReference>
<comment type="caution">
    <text evidence="1">The sequence shown here is derived from an EMBL/GenBank/DDBJ whole genome shotgun (WGS) entry which is preliminary data.</text>
</comment>